<keyword evidence="1" id="KW-1133">Transmembrane helix</keyword>
<reference evidence="2 3" key="1">
    <citation type="submission" date="2020-08" db="EMBL/GenBank/DDBJ databases">
        <title>Genome public.</title>
        <authorList>
            <person name="Liu C."/>
            <person name="Sun Q."/>
        </authorList>
    </citation>
    <scope>NUCLEOTIDE SEQUENCE [LARGE SCALE GENOMIC DNA]</scope>
    <source>
        <strain evidence="2 3">NSJ-7</strain>
    </source>
</reference>
<evidence type="ECO:0000256" key="1">
    <source>
        <dbReference type="SAM" id="Phobius"/>
    </source>
</evidence>
<evidence type="ECO:0000313" key="2">
    <source>
        <dbReference type="EMBL" id="MBC5676484.1"/>
    </source>
</evidence>
<dbReference type="PANTHER" id="PTHR38454">
    <property type="entry name" value="INTEGRAL MEMBRANE PROTEIN-RELATED"/>
    <property type="match status" value="1"/>
</dbReference>
<keyword evidence="3" id="KW-1185">Reference proteome</keyword>
<feature type="transmembrane region" description="Helical" evidence="1">
    <location>
        <begin position="115"/>
        <end position="134"/>
    </location>
</feature>
<keyword evidence="1" id="KW-0472">Membrane</keyword>
<accession>A0ABR7FMN9</accession>
<dbReference type="PANTHER" id="PTHR38454:SF1">
    <property type="entry name" value="INTEGRAL MEMBRANE PROTEIN"/>
    <property type="match status" value="1"/>
</dbReference>
<proteinExistence type="predicted"/>
<name>A0ABR7FMN9_9FIRM</name>
<comment type="caution">
    <text evidence="2">The sequence shown here is derived from an EMBL/GenBank/DDBJ whole genome shotgun (WGS) entry which is preliminary data.</text>
</comment>
<gene>
    <name evidence="2" type="ORF">H8S22_02295</name>
</gene>
<dbReference type="InterPro" id="IPR018580">
    <property type="entry name" value="Uncharacterised_YfhO"/>
</dbReference>
<sequence length="858" mass="99060">MKHYIKSNKSYSNFAIYTIIFCLVIIFIYFPFIHQQHSFVWEIDGSKQHYPALAYLGIYIRETISNFLHTGHLSLKMWDMTLGYGGDILTTLNYYSFGDPLDLLSILVPYRYTEYLYSFLVIFRIYLSGLNFSYYCKTHGHEGMHVLIGSIMYSFCGYTIIFATRHPFFINPMIYLPLLLVGIDQMLENKKSVLFHIMVIISLISNFYFFYMLTLFMFLYALLRFFELHPKDQRDFRLFFKSFFHCTIQFILGILNSAVIFLPVLISFFNTERLDQPLPDNLFLYHPDYYKSLIPSLFFSTLRNTSQYINTSYLGYSALAIISFVLLFKIRKKFLTFKVVGLTLFIFLLFPFAGFALNGFSYISNRWTFLLSFVLSYCFVLVFESFIAHTNFSVYAKLAILVFVIVEVSIKGFYNNSPLGDNQVSVYYDLGTANNRLTDNSINSLHKRELTSGFRVDVLDRESRNYGILNRLPTVSSYFSITSKYSSLFSRYLGNAGETVTVSIGNFDSRSGLNLLTGVKYVTETSTHGNHSVPFGYKKIKSKSRTLYNGEKTIDTIHKNTNYIGLFSVYDNSISENNFLEYSTYQREQVMLQSCILEKQNKKTNKDVSIDTQVSQNKNDFFKQIKTYISKNPKCGIKVDKNNKIYVSKENCTFTFRTKGAKNSEIYLYFEDSDFIPKNYSISSTNIIAFSSNGKSIYECKAKNSSTLGIDTALLNTGYSKSDSVKISVIFTNPGAYSFKDVKVIHQPTHKYSHYVNKLKERKISNLQIDNNNISAEICVEKNKLLNVAVPYSPGWSCMIDGKETKITRSNIMFMSVPLTKGSHTVIFTYRTPGLKTGLCISLVTSLYCLYFFRRKHL</sequence>
<organism evidence="2 3">
    <name type="scientific">Anaerostipes hominis</name>
    <name type="common">ex Liu et al. 2021</name>
    <dbReference type="NCBI Taxonomy" id="2763018"/>
    <lineage>
        <taxon>Bacteria</taxon>
        <taxon>Bacillati</taxon>
        <taxon>Bacillota</taxon>
        <taxon>Clostridia</taxon>
        <taxon>Lachnospirales</taxon>
        <taxon>Lachnospiraceae</taxon>
        <taxon>Anaerostipes</taxon>
    </lineage>
</organism>
<feature type="transmembrane region" description="Helical" evidence="1">
    <location>
        <begin position="308"/>
        <end position="328"/>
    </location>
</feature>
<feature type="transmembrane region" description="Helical" evidence="1">
    <location>
        <begin position="193"/>
        <end position="223"/>
    </location>
</feature>
<dbReference type="EMBL" id="JACOOS010000002">
    <property type="protein sequence ID" value="MBC5676484.1"/>
    <property type="molecule type" value="Genomic_DNA"/>
</dbReference>
<dbReference type="Proteomes" id="UP000635828">
    <property type="component" value="Unassembled WGS sequence"/>
</dbReference>
<feature type="transmembrane region" description="Helical" evidence="1">
    <location>
        <begin position="369"/>
        <end position="387"/>
    </location>
</feature>
<feature type="transmembrane region" description="Helical" evidence="1">
    <location>
        <begin position="12"/>
        <end position="32"/>
    </location>
</feature>
<protein>
    <submittedName>
        <fullName evidence="2">YfhO family protein</fullName>
    </submittedName>
</protein>
<feature type="transmembrane region" description="Helical" evidence="1">
    <location>
        <begin position="394"/>
        <end position="414"/>
    </location>
</feature>
<dbReference type="RefSeq" id="WP_024726591.1">
    <property type="nucleotide sequence ID" value="NZ_JACOOS010000002.1"/>
</dbReference>
<keyword evidence="1" id="KW-0812">Transmembrane</keyword>
<feature type="transmembrane region" description="Helical" evidence="1">
    <location>
        <begin position="243"/>
        <end position="269"/>
    </location>
</feature>
<evidence type="ECO:0000313" key="3">
    <source>
        <dbReference type="Proteomes" id="UP000635828"/>
    </source>
</evidence>
<dbReference type="Pfam" id="PF09586">
    <property type="entry name" value="YfhO"/>
    <property type="match status" value="1"/>
</dbReference>
<feature type="transmembrane region" description="Helical" evidence="1">
    <location>
        <begin position="340"/>
        <end position="363"/>
    </location>
</feature>
<feature type="transmembrane region" description="Helical" evidence="1">
    <location>
        <begin position="146"/>
        <end position="164"/>
    </location>
</feature>